<dbReference type="CDD" id="cd01301">
    <property type="entry name" value="rDP_like"/>
    <property type="match status" value="1"/>
</dbReference>
<gene>
    <name evidence="2" type="primary">pvdM</name>
    <name evidence="2" type="ORF">GCM10025791_20750</name>
</gene>
<reference evidence="3" key="1">
    <citation type="journal article" date="2019" name="Int. J. Syst. Evol. Microbiol.">
        <title>The Global Catalogue of Microorganisms (GCM) 10K type strain sequencing project: providing services to taxonomists for standard genome sequencing and annotation.</title>
        <authorList>
            <consortium name="The Broad Institute Genomics Platform"/>
            <consortium name="The Broad Institute Genome Sequencing Center for Infectious Disease"/>
            <person name="Wu L."/>
            <person name="Ma J."/>
        </authorList>
    </citation>
    <scope>NUCLEOTIDE SEQUENCE [LARGE SCALE GENOMIC DNA]</scope>
    <source>
        <strain evidence="3">JCM 19134</strain>
    </source>
</reference>
<accession>A0AAV3U293</accession>
<dbReference type="Gene3D" id="3.20.20.140">
    <property type="entry name" value="Metal-dependent hydrolases"/>
    <property type="match status" value="1"/>
</dbReference>
<dbReference type="Pfam" id="PF01244">
    <property type="entry name" value="Peptidase_M19"/>
    <property type="match status" value="1"/>
</dbReference>
<dbReference type="PANTHER" id="PTHR10443:SF12">
    <property type="entry name" value="DIPEPTIDASE"/>
    <property type="match status" value="1"/>
</dbReference>
<keyword evidence="3" id="KW-1185">Reference proteome</keyword>
<dbReference type="InterPro" id="IPR008257">
    <property type="entry name" value="Pept_M19"/>
</dbReference>
<protein>
    <submittedName>
        <fullName evidence="2">Pyoverdine-tailoring dipeptidase-like protein PvdM</fullName>
    </submittedName>
</protein>
<dbReference type="Proteomes" id="UP001409585">
    <property type="component" value="Unassembled WGS sequence"/>
</dbReference>
<feature type="region of interest" description="Disordered" evidence="1">
    <location>
        <begin position="47"/>
        <end position="81"/>
    </location>
</feature>
<evidence type="ECO:0000313" key="2">
    <source>
        <dbReference type="EMBL" id="GAA4942201.1"/>
    </source>
</evidence>
<dbReference type="SUPFAM" id="SSF51556">
    <property type="entry name" value="Metallo-dependent hydrolases"/>
    <property type="match status" value="1"/>
</dbReference>
<dbReference type="PANTHER" id="PTHR10443">
    <property type="entry name" value="MICROSOMAL DIPEPTIDASE"/>
    <property type="match status" value="1"/>
</dbReference>
<dbReference type="EMBL" id="BAABLX010000016">
    <property type="protein sequence ID" value="GAA4942201.1"/>
    <property type="molecule type" value="Genomic_DNA"/>
</dbReference>
<sequence>MTPLLFINFARGNYMELLTANAANKKIALSVFVAMALMACEPKADESADTKAPPVAEVASAQSAQAQSAPAQAQPPQSAGEIHAAAVTIDTHIDIPLSLGTEAADFRSDGPMQVDLPKMRAGGLDAGFFIVYVGQGPLNEAGYQEAYAEAQRKFEAIERMVSNSPDDIALVTSPAQLKAALAQGKLAAAIGVENAYPLGPDYQHLQEFYDRGARYISLTHFGHNHFGDSSAAKGEQGGVAEPVSHGLSEKGLALIDQMNRLGIMVDVSHTSKESTLAAVERSKAPVIASHSGVKALYDHPRNLSDEEIKAIAAKGGVMQIVAFDSYMRDVSDDNKAAVAAIREEMGLTAADWYKTASQATIGGFRKAVAALNSQFPRASVADLVDGIDYVVKLVGIDYVGIASDFGGGGGVQGWDSIDQSQAITEELVNRGYTYPQIEQIWGGNLLRVWQQVEDSAQTAL</sequence>
<proteinExistence type="predicted"/>
<dbReference type="AlphaFoldDB" id="A0AAV3U293"/>
<dbReference type="Gene3D" id="1.10.287.650">
    <property type="entry name" value="L27 domain"/>
    <property type="match status" value="1"/>
</dbReference>
<organism evidence="2 3">
    <name type="scientific">Halioxenophilus aromaticivorans</name>
    <dbReference type="NCBI Taxonomy" id="1306992"/>
    <lineage>
        <taxon>Bacteria</taxon>
        <taxon>Pseudomonadati</taxon>
        <taxon>Pseudomonadota</taxon>
        <taxon>Gammaproteobacteria</taxon>
        <taxon>Alteromonadales</taxon>
        <taxon>Alteromonadaceae</taxon>
        <taxon>Halioxenophilus</taxon>
    </lineage>
</organism>
<dbReference type="GO" id="GO:0006508">
    <property type="term" value="P:proteolysis"/>
    <property type="evidence" value="ECO:0007669"/>
    <property type="project" value="InterPro"/>
</dbReference>
<dbReference type="InterPro" id="IPR032466">
    <property type="entry name" value="Metal_Hydrolase"/>
</dbReference>
<name>A0AAV3U293_9ALTE</name>
<evidence type="ECO:0000256" key="1">
    <source>
        <dbReference type="SAM" id="MobiDB-lite"/>
    </source>
</evidence>
<dbReference type="GO" id="GO:0070573">
    <property type="term" value="F:metallodipeptidase activity"/>
    <property type="evidence" value="ECO:0007669"/>
    <property type="project" value="InterPro"/>
</dbReference>
<evidence type="ECO:0000313" key="3">
    <source>
        <dbReference type="Proteomes" id="UP001409585"/>
    </source>
</evidence>
<feature type="compositionally biased region" description="Low complexity" evidence="1">
    <location>
        <begin position="52"/>
        <end position="79"/>
    </location>
</feature>
<comment type="caution">
    <text evidence="2">The sequence shown here is derived from an EMBL/GenBank/DDBJ whole genome shotgun (WGS) entry which is preliminary data.</text>
</comment>
<dbReference type="PROSITE" id="PS51365">
    <property type="entry name" value="RENAL_DIPEPTIDASE_2"/>
    <property type="match status" value="1"/>
</dbReference>